<name>D0U601_9ACTN</name>
<dbReference type="EMBL" id="GQ387491">
    <property type="protein sequence ID" value="ACY25318.1"/>
    <property type="molecule type" value="Genomic_DNA"/>
</dbReference>
<dbReference type="AlphaFoldDB" id="D0U601"/>
<dbReference type="PANTHER" id="PTHR33969:SF2">
    <property type="entry name" value="SEGREGATION AND CONDENSATION PROTEIN A"/>
    <property type="match status" value="1"/>
</dbReference>
<evidence type="ECO:0000256" key="2">
    <source>
        <dbReference type="ARBA" id="ARBA00044777"/>
    </source>
</evidence>
<accession>D0U601</accession>
<dbReference type="GO" id="GO:0007059">
    <property type="term" value="P:chromosome segregation"/>
    <property type="evidence" value="ECO:0007669"/>
    <property type="project" value="UniProtKB-KW"/>
</dbReference>
<reference evidence="3" key="1">
    <citation type="journal article" date="2009" name="Environ. Microbiol.">
        <title>Comparative analyses of actinobacterial genomic fragments from Lake Kinneret.</title>
        <authorList>
            <person name="Philosof A."/>
            <person name="Sabehi G."/>
            <person name="Beja O."/>
        </authorList>
    </citation>
    <scope>NUCLEOTIDE SEQUENCE</scope>
</reference>
<evidence type="ECO:0000313" key="3">
    <source>
        <dbReference type="EMBL" id="ACY25318.1"/>
    </source>
</evidence>
<dbReference type="Gene3D" id="1.10.10.580">
    <property type="entry name" value="Structural maintenance of chromosome 1. Chain E"/>
    <property type="match status" value="1"/>
</dbReference>
<dbReference type="Gene3D" id="6.10.250.2410">
    <property type="match status" value="1"/>
</dbReference>
<organism evidence="3">
    <name type="scientific">uncultured Actinomycetes bacterium</name>
    <dbReference type="NCBI Taxonomy" id="152507"/>
    <lineage>
        <taxon>Bacteria</taxon>
        <taxon>Bacillati</taxon>
        <taxon>Actinomycetota</taxon>
        <taxon>Actinomycetes</taxon>
        <taxon>environmental samples</taxon>
    </lineage>
</organism>
<dbReference type="InterPro" id="IPR023093">
    <property type="entry name" value="ScpA-like_C"/>
</dbReference>
<protein>
    <recommendedName>
        <fullName evidence="2">Segregation and condensation protein A</fullName>
    </recommendedName>
</protein>
<dbReference type="InterPro" id="IPR003768">
    <property type="entry name" value="ScpA"/>
</dbReference>
<keyword evidence="1" id="KW-0159">Chromosome partition</keyword>
<dbReference type="Pfam" id="PF02616">
    <property type="entry name" value="SMC_ScpA"/>
    <property type="match status" value="1"/>
</dbReference>
<sequence>MAYEVATPVYDGPFDLLLHLILKEEVDIHEVSLTRIVEAYLEEIQRMQMLDLDVATEFLLIASTLVELKTRRLLPGREDMDLDEELALWSERDLLLARLLDCKTFKDVAAVFSQLTDRASQCFPRRSGPDERFADLLPDMLDGVTPGRLQRAYLRVTQPKPPTSIDLFHVAPIRASVADALMEMLETLPKLGKVTFRQITEAIHDRIEVVVRFLAILELYKQGRVTLEQSDRFGDIEVQWTAGDDTGFEAVLQIDDYEG</sequence>
<dbReference type="PANTHER" id="PTHR33969">
    <property type="entry name" value="SEGREGATION AND CONDENSATION PROTEIN A"/>
    <property type="match status" value="1"/>
</dbReference>
<proteinExistence type="predicted"/>
<evidence type="ECO:0000256" key="1">
    <source>
        <dbReference type="ARBA" id="ARBA00022829"/>
    </source>
</evidence>